<dbReference type="Gene3D" id="1.10.287.110">
    <property type="entry name" value="DnaJ domain"/>
    <property type="match status" value="1"/>
</dbReference>
<dbReference type="Gene3D" id="3.30.70.20">
    <property type="match status" value="1"/>
</dbReference>
<dbReference type="PROSITE" id="PS50076">
    <property type="entry name" value="DNAJ_2"/>
    <property type="match status" value="1"/>
</dbReference>
<reference evidence="3" key="1">
    <citation type="submission" date="2024-02" db="EMBL/GenBank/DDBJ databases">
        <authorList>
            <consortium name="ELIXIR-Norway"/>
            <consortium name="Elixir Norway"/>
        </authorList>
    </citation>
    <scope>NUCLEOTIDE SEQUENCE</scope>
</reference>
<dbReference type="PROSITE" id="PS51379">
    <property type="entry name" value="4FE4S_FER_2"/>
    <property type="match status" value="1"/>
</dbReference>
<name>A0ABP0U4I8_9BRYO</name>
<dbReference type="CDD" id="cd06257">
    <property type="entry name" value="DnaJ"/>
    <property type="match status" value="1"/>
</dbReference>
<evidence type="ECO:0000313" key="4">
    <source>
        <dbReference type="Proteomes" id="UP001497512"/>
    </source>
</evidence>
<evidence type="ECO:0000313" key="3">
    <source>
        <dbReference type="EMBL" id="CAK9212465.1"/>
    </source>
</evidence>
<dbReference type="InterPro" id="IPR055572">
    <property type="entry name" value="DUF7148"/>
</dbReference>
<dbReference type="SUPFAM" id="SSF46565">
    <property type="entry name" value="Chaperone J-domain"/>
    <property type="match status" value="1"/>
</dbReference>
<sequence length="503" mass="55957">MVRTSVGVVLTSLSPTPSPQLLRNTTACMVVTQPSTAGIILSTCPDSKKVQYQACFLQSSNRCWSHCRVECAATRDQRGSTVQNGAMKDEPKDYYEVLGVSVNSSPADIRKAYRLLQKIHHPDITGEEGHTMTLLLNEAYETLMDENLREVYNNAHSHIVAMRASGHKSFSGSTYSDWKGPDRPQGIFVDENVCIGCRECVFAASNTFTMVDSEGTARVKTQWGDPDPQIKVAIDLCPVNCIHYVEREDLSILEYLIRFEQKQSNGVFGGTWERPRNVFMAARTFKRQMEEKKIRATESAETPAQKQARRDADIKLNAGAFWWLWSWGMRPAAKSQQEGHGRARKGANEWPWKGLFGPSSRSDLLMVSLTPAEAQKVVGLVQDWAVTFVSASELPLPMPFRTDLLPNGVRLTLVTADNGMLMPIGALVAVVERIEQDSAETESAASVDPIDDSDAEWFFIVRREGAKDSRPLPGEGRILKHLKNSLSGRDSYAAYSLPQNPKL</sequence>
<dbReference type="InterPro" id="IPR001623">
    <property type="entry name" value="DnaJ_domain"/>
</dbReference>
<protein>
    <recommendedName>
        <fullName evidence="5">J domain-containing protein</fullName>
    </recommendedName>
</protein>
<dbReference type="SMART" id="SM00271">
    <property type="entry name" value="DnaJ"/>
    <property type="match status" value="1"/>
</dbReference>
<dbReference type="InterPro" id="IPR036869">
    <property type="entry name" value="J_dom_sf"/>
</dbReference>
<proteinExistence type="predicted"/>
<dbReference type="InterPro" id="IPR017896">
    <property type="entry name" value="4Fe4S_Fe-S-bd"/>
</dbReference>
<dbReference type="Pfam" id="PF00226">
    <property type="entry name" value="DnaJ"/>
    <property type="match status" value="1"/>
</dbReference>
<dbReference type="EMBL" id="OZ019911">
    <property type="protein sequence ID" value="CAK9212465.1"/>
    <property type="molecule type" value="Genomic_DNA"/>
</dbReference>
<organism evidence="3 4">
    <name type="scientific">Sphagnum troendelagicum</name>
    <dbReference type="NCBI Taxonomy" id="128251"/>
    <lineage>
        <taxon>Eukaryota</taxon>
        <taxon>Viridiplantae</taxon>
        <taxon>Streptophyta</taxon>
        <taxon>Embryophyta</taxon>
        <taxon>Bryophyta</taxon>
        <taxon>Sphagnophytina</taxon>
        <taxon>Sphagnopsida</taxon>
        <taxon>Sphagnales</taxon>
        <taxon>Sphagnaceae</taxon>
        <taxon>Sphagnum</taxon>
    </lineage>
</organism>
<dbReference type="SUPFAM" id="SSF54862">
    <property type="entry name" value="4Fe-4S ferredoxins"/>
    <property type="match status" value="1"/>
</dbReference>
<dbReference type="Proteomes" id="UP001497512">
    <property type="component" value="Chromosome 19"/>
</dbReference>
<evidence type="ECO:0000259" key="1">
    <source>
        <dbReference type="PROSITE" id="PS50076"/>
    </source>
</evidence>
<dbReference type="PANTHER" id="PTHR45295:SF4">
    <property type="entry name" value="OS06G0474800 PROTEIN"/>
    <property type="match status" value="1"/>
</dbReference>
<dbReference type="Pfam" id="PF13370">
    <property type="entry name" value="Fer4_13"/>
    <property type="match status" value="1"/>
</dbReference>
<keyword evidence="4" id="KW-1185">Reference proteome</keyword>
<evidence type="ECO:0000259" key="2">
    <source>
        <dbReference type="PROSITE" id="PS51379"/>
    </source>
</evidence>
<dbReference type="Pfam" id="PF23650">
    <property type="entry name" value="DUF7148"/>
    <property type="match status" value="1"/>
</dbReference>
<feature type="domain" description="J" evidence="1">
    <location>
        <begin position="93"/>
        <end position="156"/>
    </location>
</feature>
<dbReference type="PRINTS" id="PR00625">
    <property type="entry name" value="JDOMAIN"/>
</dbReference>
<gene>
    <name evidence="3" type="ORF">CSSPTR1EN2_LOCUS11250</name>
</gene>
<evidence type="ECO:0008006" key="5">
    <source>
        <dbReference type="Google" id="ProtNLM"/>
    </source>
</evidence>
<dbReference type="PANTHER" id="PTHR45295">
    <property type="entry name" value="CHAPERONE PROTEIN DNAJ C76, CHLOROPLASTIC"/>
    <property type="match status" value="1"/>
</dbReference>
<feature type="domain" description="4Fe-4S ferredoxin-type" evidence="2">
    <location>
        <begin position="185"/>
        <end position="213"/>
    </location>
</feature>
<accession>A0ABP0U4I8</accession>